<dbReference type="Proteomes" id="UP000499080">
    <property type="component" value="Unassembled WGS sequence"/>
</dbReference>
<reference evidence="1 2" key="1">
    <citation type="journal article" date="2019" name="Sci. Rep.">
        <title>Orb-weaving spider Araneus ventricosus genome elucidates the spidroin gene catalogue.</title>
        <authorList>
            <person name="Kono N."/>
            <person name="Nakamura H."/>
            <person name="Ohtoshi R."/>
            <person name="Moran D.A.P."/>
            <person name="Shinohara A."/>
            <person name="Yoshida Y."/>
            <person name="Fujiwara M."/>
            <person name="Mori M."/>
            <person name="Tomita M."/>
            <person name="Arakawa K."/>
        </authorList>
    </citation>
    <scope>NUCLEOTIDE SEQUENCE [LARGE SCALE GENOMIC DNA]</scope>
</reference>
<proteinExistence type="predicted"/>
<gene>
    <name evidence="1" type="ORF">AVEN_67743_1</name>
</gene>
<dbReference type="AlphaFoldDB" id="A0A4Y2C0S2"/>
<sequence>MRPVSLSVPLMVWPRTTLSGIPKPLNTELDSTKEPSPPCRLLKNGRCNTSDTVIGILKAITGCGPAPPEVGTYRNPAHAITIPIK</sequence>
<evidence type="ECO:0000313" key="1">
    <source>
        <dbReference type="EMBL" id="GBL97938.1"/>
    </source>
</evidence>
<evidence type="ECO:0000313" key="2">
    <source>
        <dbReference type="Proteomes" id="UP000499080"/>
    </source>
</evidence>
<comment type="caution">
    <text evidence="1">The sequence shown here is derived from an EMBL/GenBank/DDBJ whole genome shotgun (WGS) entry which is preliminary data.</text>
</comment>
<dbReference type="EMBL" id="BGPR01085066">
    <property type="protein sequence ID" value="GBL97938.1"/>
    <property type="molecule type" value="Genomic_DNA"/>
</dbReference>
<name>A0A4Y2C0S2_ARAVE</name>
<organism evidence="1 2">
    <name type="scientific">Araneus ventricosus</name>
    <name type="common">Orbweaver spider</name>
    <name type="synonym">Epeira ventricosa</name>
    <dbReference type="NCBI Taxonomy" id="182803"/>
    <lineage>
        <taxon>Eukaryota</taxon>
        <taxon>Metazoa</taxon>
        <taxon>Ecdysozoa</taxon>
        <taxon>Arthropoda</taxon>
        <taxon>Chelicerata</taxon>
        <taxon>Arachnida</taxon>
        <taxon>Araneae</taxon>
        <taxon>Araneomorphae</taxon>
        <taxon>Entelegynae</taxon>
        <taxon>Araneoidea</taxon>
        <taxon>Araneidae</taxon>
        <taxon>Araneus</taxon>
    </lineage>
</organism>
<keyword evidence="2" id="KW-1185">Reference proteome</keyword>
<protein>
    <submittedName>
        <fullName evidence="1">Uncharacterized protein</fullName>
    </submittedName>
</protein>
<accession>A0A4Y2C0S2</accession>